<feature type="compositionally biased region" description="Polar residues" evidence="1">
    <location>
        <begin position="536"/>
        <end position="561"/>
    </location>
</feature>
<dbReference type="EMBL" id="JMSN01000034">
    <property type="protein sequence ID" value="KDN46633.1"/>
    <property type="molecule type" value="Genomic_DNA"/>
</dbReference>
<sequence length="959" mass="106001">MTITSRLTATSDPSDQAAALRALEEFVHRLFVFEIPRNFFIQMGVIGIFLLISFMLGASVVIHRLIQGKFWLFKLMRKSDGTYVVPNAFNNFLIFKGIFTIIWILLTIAIYLCYDRRFGHLQHNIVILSAGTWIPLIFGATFCGWGTFYAAPGALEGDFVTQRNSLWRNLKPYLINTIAFGSPVLLIASTLAPASVAQRKLSHAFDDYQSWSAQTLTLANASAALPQQDLDNLLSRASGIWDVQANAFGLLGVTYLIWSVWTGIFTLFYALGAGWLVLVLFRELRTQHRLLNAMQKKHQQDEKRQKQEALREKWRTSSVITPASPTLVNPDWRPLPAPGQGTDSLLFALLSEGTKAADPTDLENPMDQAPSRPWSPKEVFFPRLQKEARKRATRRITSTDTPFARFHHMRRCFLSLAILYFGVLCGATLYLVITSRLGSQMFSAALQGPTATTRLIYSSYLPAAWGACVFGLLTIGSIFVRDLDPASAPRLSCDRRKQGNAHEPAQNDSERAGQHRRSNIFIAGFAKYNSTSMGSDIHRNGSSNIRKLCSQRDTVTSRTGAPTSDSCTSPPPPLTPIIPRSSDEQGMRWDGSQVLSLSPRRSREAQSVGSSRQIRLRKETLTRVDNTAGMIVCSSAMPEMAEHRGSTSTVRRKTVYSPIPFGPIRAPARLDVRLWVLERSPPPVPPYIPSMAEPRQSLGDLHSGVVYAGEDNFESSTSSFLPSITASTSVTKHLQPFRAASLTSLSSAEPSSPESINNLLRDGTTPRRSKTSTWVLRELADMDRARATMGLEPLPRRSSRAGTSSLVSAAEGNPCASSLLEGIAPRRMAFAKMRSQPHLSADIGEHVLGATTTASSSLEIPRASLRRASDQWLRPVSQALSPQFKGWNILHDYSLASPFIQTSSFNAADEDADQRPLTPLSPRLKRPRLPSIYGSPVLGARHVSKADREATRSRPPTVH</sequence>
<dbReference type="HOGENOM" id="CLU_308000_0_0_1"/>
<evidence type="ECO:0000313" key="3">
    <source>
        <dbReference type="EMBL" id="KDN46633.1"/>
    </source>
</evidence>
<feature type="transmembrane region" description="Helical" evidence="2">
    <location>
        <begin position="93"/>
        <end position="114"/>
    </location>
</feature>
<evidence type="ECO:0000256" key="1">
    <source>
        <dbReference type="SAM" id="MobiDB-lite"/>
    </source>
</evidence>
<accession>A0A066W247</accession>
<feature type="transmembrane region" description="Helical" evidence="2">
    <location>
        <begin position="412"/>
        <end position="433"/>
    </location>
</feature>
<feature type="transmembrane region" description="Helical" evidence="2">
    <location>
        <begin position="39"/>
        <end position="66"/>
    </location>
</feature>
<proteinExistence type="predicted"/>
<protein>
    <submittedName>
        <fullName evidence="3">Uncharacterized protein</fullName>
    </submittedName>
</protein>
<feature type="transmembrane region" description="Helical" evidence="2">
    <location>
        <begin position="264"/>
        <end position="281"/>
    </location>
</feature>
<feature type="compositionally biased region" description="Basic and acidic residues" evidence="1">
    <location>
        <begin position="298"/>
        <end position="315"/>
    </location>
</feature>
<gene>
    <name evidence="3" type="ORF">K437DRAFT_256140</name>
</gene>
<organism evidence="3 4">
    <name type="scientific">Tilletiaria anomala (strain ATCC 24038 / CBS 436.72 / UBC 951)</name>
    <dbReference type="NCBI Taxonomy" id="1037660"/>
    <lineage>
        <taxon>Eukaryota</taxon>
        <taxon>Fungi</taxon>
        <taxon>Dikarya</taxon>
        <taxon>Basidiomycota</taxon>
        <taxon>Ustilaginomycotina</taxon>
        <taxon>Exobasidiomycetes</taxon>
        <taxon>Georgefischeriales</taxon>
        <taxon>Tilletiariaceae</taxon>
        <taxon>Tilletiaria</taxon>
    </lineage>
</organism>
<reference evidence="3 4" key="1">
    <citation type="submission" date="2014-05" db="EMBL/GenBank/DDBJ databases">
        <title>Draft genome sequence of a rare smut relative, Tilletiaria anomala UBC 951.</title>
        <authorList>
            <consortium name="DOE Joint Genome Institute"/>
            <person name="Toome M."/>
            <person name="Kuo A."/>
            <person name="Henrissat B."/>
            <person name="Lipzen A."/>
            <person name="Tritt A."/>
            <person name="Yoshinaga Y."/>
            <person name="Zane M."/>
            <person name="Barry K."/>
            <person name="Grigoriev I.V."/>
            <person name="Spatafora J.W."/>
            <person name="Aimea M.C."/>
        </authorList>
    </citation>
    <scope>NUCLEOTIDE SEQUENCE [LARGE SCALE GENOMIC DNA]</scope>
    <source>
        <strain evidence="3 4">UBC 951</strain>
    </source>
</reference>
<feature type="region of interest" description="Disordered" evidence="1">
    <location>
        <begin position="491"/>
        <end position="514"/>
    </location>
</feature>
<feature type="region of interest" description="Disordered" evidence="1">
    <location>
        <begin position="906"/>
        <end position="959"/>
    </location>
</feature>
<feature type="compositionally biased region" description="Low complexity" evidence="1">
    <location>
        <begin position="743"/>
        <end position="755"/>
    </location>
</feature>
<feature type="transmembrane region" description="Helical" evidence="2">
    <location>
        <begin position="126"/>
        <end position="151"/>
    </location>
</feature>
<feature type="region of interest" description="Disordered" evidence="1">
    <location>
        <begin position="536"/>
        <end position="588"/>
    </location>
</feature>
<name>A0A066W247_TILAU</name>
<dbReference type="RefSeq" id="XP_013243612.1">
    <property type="nucleotide sequence ID" value="XM_013388158.1"/>
</dbReference>
<feature type="region of interest" description="Disordered" evidence="1">
    <location>
        <begin position="743"/>
        <end position="768"/>
    </location>
</feature>
<evidence type="ECO:0000313" key="4">
    <source>
        <dbReference type="Proteomes" id="UP000027361"/>
    </source>
</evidence>
<dbReference type="InParanoid" id="A0A066W247"/>
<keyword evidence="2" id="KW-0812">Transmembrane</keyword>
<keyword evidence="4" id="KW-1185">Reference proteome</keyword>
<dbReference type="Proteomes" id="UP000027361">
    <property type="component" value="Unassembled WGS sequence"/>
</dbReference>
<dbReference type="AlphaFoldDB" id="A0A066W247"/>
<keyword evidence="2" id="KW-0472">Membrane</keyword>
<feature type="region of interest" description="Disordered" evidence="1">
    <location>
        <begin position="295"/>
        <end position="315"/>
    </location>
</feature>
<dbReference type="GeneID" id="25264342"/>
<comment type="caution">
    <text evidence="3">The sequence shown here is derived from an EMBL/GenBank/DDBJ whole genome shotgun (WGS) entry which is preliminary data.</text>
</comment>
<keyword evidence="2" id="KW-1133">Transmembrane helix</keyword>
<evidence type="ECO:0000256" key="2">
    <source>
        <dbReference type="SAM" id="Phobius"/>
    </source>
</evidence>
<dbReference type="OrthoDB" id="3359721at2759"/>